<dbReference type="SUPFAM" id="SSF55174">
    <property type="entry name" value="Alpha-L RNA-binding motif"/>
    <property type="match status" value="1"/>
</dbReference>
<organism evidence="1 2">
    <name type="scientific">Dioscorea zingiberensis</name>
    <dbReference type="NCBI Taxonomy" id="325984"/>
    <lineage>
        <taxon>Eukaryota</taxon>
        <taxon>Viridiplantae</taxon>
        <taxon>Streptophyta</taxon>
        <taxon>Embryophyta</taxon>
        <taxon>Tracheophyta</taxon>
        <taxon>Spermatophyta</taxon>
        <taxon>Magnoliopsida</taxon>
        <taxon>Liliopsida</taxon>
        <taxon>Dioscoreales</taxon>
        <taxon>Dioscoreaceae</taxon>
        <taxon>Dioscorea</taxon>
    </lineage>
</organism>
<dbReference type="Proteomes" id="UP001085076">
    <property type="component" value="Miscellaneous, Linkage group lg07"/>
</dbReference>
<proteinExistence type="predicted"/>
<gene>
    <name evidence="1" type="ORF">J5N97_023394</name>
</gene>
<evidence type="ECO:0000313" key="1">
    <source>
        <dbReference type="EMBL" id="KAJ0966477.1"/>
    </source>
</evidence>
<reference evidence="1" key="2">
    <citation type="journal article" date="2022" name="Hortic Res">
        <title>The genome of Dioscorea zingiberensis sheds light on the biosynthesis, origin and evolution of the medicinally important diosgenin saponins.</title>
        <authorList>
            <person name="Li Y."/>
            <person name="Tan C."/>
            <person name="Li Z."/>
            <person name="Guo J."/>
            <person name="Li S."/>
            <person name="Chen X."/>
            <person name="Wang C."/>
            <person name="Dai X."/>
            <person name="Yang H."/>
            <person name="Song W."/>
            <person name="Hou L."/>
            <person name="Xu J."/>
            <person name="Tong Z."/>
            <person name="Xu A."/>
            <person name="Yuan X."/>
            <person name="Wang W."/>
            <person name="Yang Q."/>
            <person name="Chen L."/>
            <person name="Sun Z."/>
            <person name="Wang K."/>
            <person name="Pan B."/>
            <person name="Chen J."/>
            <person name="Bao Y."/>
            <person name="Liu F."/>
            <person name="Qi X."/>
            <person name="Gang D.R."/>
            <person name="Wen J."/>
            <person name="Li J."/>
        </authorList>
    </citation>
    <scope>NUCLEOTIDE SEQUENCE</scope>
    <source>
        <strain evidence="1">Dzin_1.0</strain>
    </source>
</reference>
<sequence length="79" mass="8988">MFHVSFYKNYGLRNKCVLWRVQYAVSRIHNADRLQTLVSTSGGSKSIHHARVIIGQCHIRSSCELCDLHIDIVLNGSFS</sequence>
<dbReference type="AlphaFoldDB" id="A0A9D5C5M4"/>
<keyword evidence="2" id="KW-1185">Reference proteome</keyword>
<name>A0A9D5C5M4_9LILI</name>
<reference evidence="1" key="1">
    <citation type="submission" date="2021-03" db="EMBL/GenBank/DDBJ databases">
        <authorList>
            <person name="Li Z."/>
            <person name="Yang C."/>
        </authorList>
    </citation>
    <scope>NUCLEOTIDE SEQUENCE</scope>
    <source>
        <strain evidence="1">Dzin_1.0</strain>
        <tissue evidence="1">Leaf</tissue>
    </source>
</reference>
<dbReference type="EMBL" id="JAGGNH010000007">
    <property type="protein sequence ID" value="KAJ0966477.1"/>
    <property type="molecule type" value="Genomic_DNA"/>
</dbReference>
<accession>A0A9D5C5M4</accession>
<comment type="caution">
    <text evidence="1">The sequence shown here is derived from an EMBL/GenBank/DDBJ whole genome shotgun (WGS) entry which is preliminary data.</text>
</comment>
<protein>
    <submittedName>
        <fullName evidence="1">Uncharacterized protein</fullName>
    </submittedName>
</protein>
<evidence type="ECO:0000313" key="2">
    <source>
        <dbReference type="Proteomes" id="UP001085076"/>
    </source>
</evidence>